<accession>A0A395N8Z4</accession>
<protein>
    <submittedName>
        <fullName evidence="1">Uncharacterized protein</fullName>
    </submittedName>
</protein>
<dbReference type="OrthoDB" id="4763081at2759"/>
<reference evidence="1 2" key="1">
    <citation type="journal article" date="2018" name="PLoS Pathog.">
        <title>Evolution of structural diversity of trichothecenes, a family of toxins produced by plant pathogenic and entomopathogenic fungi.</title>
        <authorList>
            <person name="Proctor R.H."/>
            <person name="McCormick S.P."/>
            <person name="Kim H.S."/>
            <person name="Cardoza R.E."/>
            <person name="Stanley A.M."/>
            <person name="Lindo L."/>
            <person name="Kelly A."/>
            <person name="Brown D.W."/>
            <person name="Lee T."/>
            <person name="Vaughan M.M."/>
            <person name="Alexander N.J."/>
            <person name="Busman M."/>
            <person name="Gutierrez S."/>
        </authorList>
    </citation>
    <scope>NUCLEOTIDE SEQUENCE [LARGE SCALE GENOMIC DNA]</scope>
    <source>
        <strain evidence="1 2">IBT 40837</strain>
    </source>
</reference>
<organism evidence="1 2">
    <name type="scientific">Trichoderma arundinaceum</name>
    <dbReference type="NCBI Taxonomy" id="490622"/>
    <lineage>
        <taxon>Eukaryota</taxon>
        <taxon>Fungi</taxon>
        <taxon>Dikarya</taxon>
        <taxon>Ascomycota</taxon>
        <taxon>Pezizomycotina</taxon>
        <taxon>Sordariomycetes</taxon>
        <taxon>Hypocreomycetidae</taxon>
        <taxon>Hypocreales</taxon>
        <taxon>Hypocreaceae</taxon>
        <taxon>Trichoderma</taxon>
    </lineage>
</organism>
<keyword evidence="2" id="KW-1185">Reference proteome</keyword>
<name>A0A395N8Z4_TRIAR</name>
<dbReference type="STRING" id="490622.A0A395N8Z4"/>
<dbReference type="EMBL" id="PXOA01000881">
    <property type="protein sequence ID" value="RFU72341.1"/>
    <property type="molecule type" value="Genomic_DNA"/>
</dbReference>
<proteinExistence type="predicted"/>
<dbReference type="Proteomes" id="UP000266272">
    <property type="component" value="Unassembled WGS sequence"/>
</dbReference>
<sequence length="598" mass="66786">MTPPPHTRLHPQCEICLDSLEANEPVVAVYVEGSPFSYHLIGPFGFPKPEIETITARGLSICNDTECDACRDTPEAVPMHVDCYDIFMHKCPVKDKDTLHRRLWTLAVSRKPWRGASPLFLPKQLDVSMLQPAANWFGLPQLCGMSLELVDMIRGYSEHALLWRCISAFSLAAYMAETKEEPRVAQVAPLREIASWTRGGKFETALPSQTLPPVIRITIDCDGIYSIERLAERPQYSRECSVNLAYIVDPAHDFKLRDVVAQLLDGRLRLELPPGSPIPHIWNTPAPPTMTSCKLSDRRLSPRWPRFFAIETGRISGITFFYCQKYLHDIHIHRPGGPSVLSTFEKFSSSAQDFVVWVYMPISAGDRLAALGLREIKEHQFNVLVRMVKAGNVTIGPLPRRRDRWKDRSLGKAPMTLVRTEPQRVSGPSRVPWIGAFCPEPSNLLSETFPVDRPKPLRMSALPLTVFYSWAPLSGVASVVVFSDPETGFCKGIVLSYLNGGARAVGQCRLGLDPALKVEGPSVLCLKPGPRPPRPREPLSLVLARVKFGNGDVEHKHGDEQEPWQCHPMEGLIRMWSSFECSLLEVGTEEDDEAAAGS</sequence>
<evidence type="ECO:0000313" key="1">
    <source>
        <dbReference type="EMBL" id="RFU72341.1"/>
    </source>
</evidence>
<comment type="caution">
    <text evidence="1">The sequence shown here is derived from an EMBL/GenBank/DDBJ whole genome shotgun (WGS) entry which is preliminary data.</text>
</comment>
<dbReference type="AlphaFoldDB" id="A0A395N8Z4"/>
<gene>
    <name evidence="1" type="ORF">TARUN_9919</name>
</gene>
<evidence type="ECO:0000313" key="2">
    <source>
        <dbReference type="Proteomes" id="UP000266272"/>
    </source>
</evidence>